<evidence type="ECO:0000256" key="3">
    <source>
        <dbReference type="ARBA" id="ARBA00022448"/>
    </source>
</evidence>
<dbReference type="NCBIfam" id="TIGR01297">
    <property type="entry name" value="CDF"/>
    <property type="match status" value="1"/>
</dbReference>
<protein>
    <submittedName>
        <fullName evidence="10">Cation diffusion facilitator family transporter</fullName>
    </submittedName>
</protein>
<dbReference type="InParanoid" id="A0A397RZ83"/>
<comment type="similarity">
    <text evidence="2">Belongs to the cation diffusion facilitator (CDF) transporter (TC 2.A.4) family.</text>
</comment>
<evidence type="ECO:0000256" key="7">
    <source>
        <dbReference type="SAM" id="Phobius"/>
    </source>
</evidence>
<dbReference type="Pfam" id="PF16916">
    <property type="entry name" value="ZT_dimer"/>
    <property type="match status" value="2"/>
</dbReference>
<keyword evidence="6 7" id="KW-0472">Membrane</keyword>
<accession>A0A397RZ83</accession>
<evidence type="ECO:0000256" key="1">
    <source>
        <dbReference type="ARBA" id="ARBA00004141"/>
    </source>
</evidence>
<evidence type="ECO:0000256" key="6">
    <source>
        <dbReference type="ARBA" id="ARBA00023136"/>
    </source>
</evidence>
<organism evidence="10 11">
    <name type="scientific">Anaeroplasma bactoclasticum</name>
    <dbReference type="NCBI Taxonomy" id="2088"/>
    <lineage>
        <taxon>Bacteria</taxon>
        <taxon>Bacillati</taxon>
        <taxon>Mycoplasmatota</taxon>
        <taxon>Mollicutes</taxon>
        <taxon>Anaeroplasmatales</taxon>
        <taxon>Anaeroplasmataceae</taxon>
        <taxon>Anaeroplasma</taxon>
    </lineage>
</organism>
<dbReference type="PANTHER" id="PTHR43840:SF50">
    <property type="entry name" value="MANGANESE EFFLUX SYSTEM PROTEIN MNES"/>
    <property type="match status" value="1"/>
</dbReference>
<dbReference type="Pfam" id="PF01545">
    <property type="entry name" value="Cation_efflux"/>
    <property type="match status" value="1"/>
</dbReference>
<keyword evidence="11" id="KW-1185">Reference proteome</keyword>
<proteinExistence type="inferred from homology"/>
<evidence type="ECO:0000256" key="2">
    <source>
        <dbReference type="ARBA" id="ARBA00008114"/>
    </source>
</evidence>
<dbReference type="PANTHER" id="PTHR43840">
    <property type="entry name" value="MITOCHONDRIAL METAL TRANSPORTER 1-RELATED"/>
    <property type="match status" value="1"/>
</dbReference>
<feature type="transmembrane region" description="Helical" evidence="7">
    <location>
        <begin position="82"/>
        <end position="104"/>
    </location>
</feature>
<dbReference type="SUPFAM" id="SSF161111">
    <property type="entry name" value="Cation efflux protein transmembrane domain-like"/>
    <property type="match status" value="1"/>
</dbReference>
<dbReference type="Proteomes" id="UP000266506">
    <property type="component" value="Unassembled WGS sequence"/>
</dbReference>
<sequence>MREVSIREKKITETGIIGILANVLLAVGKAIVGLIAGAVSVIFDAINSLSDAISSIITIIGVKLSKKKPTKKHPYGFGRIEYFSTIIIAAIILATGATACYEAIQKIIHPEDVEFTWVTAVVVGSAIVVKIALGLFTRARGKKYNSESLVASGTDALMDSIISIATLVSIGVFLIWNVNIDGWIGVLISIFIIKAGLEALFEGISHVMGKRPDAAITVAIKKSVNEIPGVLGTYDLLLHNYGPENAIGSLHVEIDSNLTAEEIHKLTMQIQIKLMEEFHIMMTVGIYAVNKKDKEKYEKIREIIKSYPGTLGFHGLFADDDMKNMSFDILVDFTIKDKKSFIDEVTSKVKEEYPDYNVYINLDMNYSD</sequence>
<dbReference type="InterPro" id="IPR027469">
    <property type="entry name" value="Cation_efflux_TMD_sf"/>
</dbReference>
<feature type="transmembrane region" description="Helical" evidence="7">
    <location>
        <begin position="156"/>
        <end position="176"/>
    </location>
</feature>
<dbReference type="InterPro" id="IPR058533">
    <property type="entry name" value="Cation_efflux_TM"/>
</dbReference>
<dbReference type="AlphaFoldDB" id="A0A397RZ83"/>
<evidence type="ECO:0000313" key="11">
    <source>
        <dbReference type="Proteomes" id="UP000266506"/>
    </source>
</evidence>
<dbReference type="SUPFAM" id="SSF160240">
    <property type="entry name" value="Cation efflux protein cytoplasmic domain-like"/>
    <property type="match status" value="2"/>
</dbReference>
<keyword evidence="5 7" id="KW-1133">Transmembrane helix</keyword>
<comment type="subcellular location">
    <subcellularLocation>
        <location evidence="1">Membrane</location>
        <topology evidence="1">Multi-pass membrane protein</topology>
    </subcellularLocation>
</comment>
<feature type="domain" description="Cation efflux protein cytoplasmic" evidence="9">
    <location>
        <begin position="293"/>
        <end position="363"/>
    </location>
</feature>
<feature type="transmembrane region" description="Helical" evidence="7">
    <location>
        <begin position="16"/>
        <end position="39"/>
    </location>
</feature>
<dbReference type="InterPro" id="IPR002524">
    <property type="entry name" value="Cation_efflux"/>
</dbReference>
<evidence type="ECO:0000256" key="4">
    <source>
        <dbReference type="ARBA" id="ARBA00022692"/>
    </source>
</evidence>
<dbReference type="InterPro" id="IPR036837">
    <property type="entry name" value="Cation_efflux_CTD_sf"/>
</dbReference>
<dbReference type="RefSeq" id="WP_162849631.1">
    <property type="nucleotide sequence ID" value="NZ_QXEV01000001.1"/>
</dbReference>
<keyword evidence="3" id="KW-0813">Transport</keyword>
<dbReference type="FunFam" id="1.20.1510.10:FF:000006">
    <property type="entry name" value="Divalent cation efflux transporter"/>
    <property type="match status" value="1"/>
</dbReference>
<feature type="transmembrane region" description="Helical" evidence="7">
    <location>
        <begin position="116"/>
        <end position="136"/>
    </location>
</feature>
<dbReference type="InterPro" id="IPR050291">
    <property type="entry name" value="CDF_Transporter"/>
</dbReference>
<evidence type="ECO:0000259" key="8">
    <source>
        <dbReference type="Pfam" id="PF01545"/>
    </source>
</evidence>
<gene>
    <name evidence="10" type="ORF">EI71_00143</name>
</gene>
<dbReference type="GO" id="GO:0016020">
    <property type="term" value="C:membrane"/>
    <property type="evidence" value="ECO:0007669"/>
    <property type="project" value="UniProtKB-SubCell"/>
</dbReference>
<feature type="transmembrane region" description="Helical" evidence="7">
    <location>
        <begin position="182"/>
        <end position="201"/>
    </location>
</feature>
<dbReference type="Gene3D" id="3.30.70.1350">
    <property type="entry name" value="Cation efflux protein, cytoplasmic domain"/>
    <property type="match status" value="1"/>
</dbReference>
<name>A0A397RZ83_9MOLU</name>
<dbReference type="Gene3D" id="1.20.1510.10">
    <property type="entry name" value="Cation efflux protein transmembrane domain"/>
    <property type="match status" value="1"/>
</dbReference>
<evidence type="ECO:0000313" key="10">
    <source>
        <dbReference type="EMBL" id="RIA78582.1"/>
    </source>
</evidence>
<feature type="domain" description="Cation efflux protein transmembrane" evidence="8">
    <location>
        <begin position="16"/>
        <end position="205"/>
    </location>
</feature>
<dbReference type="EMBL" id="QXEV01000001">
    <property type="protein sequence ID" value="RIA78582.1"/>
    <property type="molecule type" value="Genomic_DNA"/>
</dbReference>
<reference evidence="10 11" key="1">
    <citation type="submission" date="2018-08" db="EMBL/GenBank/DDBJ databases">
        <title>Genomic Encyclopedia of Archaeal and Bacterial Type Strains, Phase II (KMG-II): from individual species to whole genera.</title>
        <authorList>
            <person name="Goeker M."/>
        </authorList>
    </citation>
    <scope>NUCLEOTIDE SEQUENCE [LARGE SCALE GENOMIC DNA]</scope>
    <source>
        <strain evidence="10 11">ATCC 27112</strain>
    </source>
</reference>
<keyword evidence="4 7" id="KW-0812">Transmembrane</keyword>
<feature type="domain" description="Cation efflux protein cytoplasmic" evidence="9">
    <location>
        <begin position="215"/>
        <end position="280"/>
    </location>
</feature>
<evidence type="ECO:0000256" key="5">
    <source>
        <dbReference type="ARBA" id="ARBA00022989"/>
    </source>
</evidence>
<dbReference type="InterPro" id="IPR027470">
    <property type="entry name" value="Cation_efflux_CTD"/>
</dbReference>
<comment type="caution">
    <text evidence="10">The sequence shown here is derived from an EMBL/GenBank/DDBJ whole genome shotgun (WGS) entry which is preliminary data.</text>
</comment>
<evidence type="ECO:0000259" key="9">
    <source>
        <dbReference type="Pfam" id="PF16916"/>
    </source>
</evidence>
<dbReference type="GO" id="GO:0008324">
    <property type="term" value="F:monoatomic cation transmembrane transporter activity"/>
    <property type="evidence" value="ECO:0007669"/>
    <property type="project" value="InterPro"/>
</dbReference>